<accession>A0A0F9L1Z8</accession>
<gene>
    <name evidence="1" type="ORF">LCGC14_1632490</name>
</gene>
<reference evidence="1" key="1">
    <citation type="journal article" date="2015" name="Nature">
        <title>Complex archaea that bridge the gap between prokaryotes and eukaryotes.</title>
        <authorList>
            <person name="Spang A."/>
            <person name="Saw J.H."/>
            <person name="Jorgensen S.L."/>
            <person name="Zaremba-Niedzwiedzka K."/>
            <person name="Martijn J."/>
            <person name="Lind A.E."/>
            <person name="van Eijk R."/>
            <person name="Schleper C."/>
            <person name="Guy L."/>
            <person name="Ettema T.J."/>
        </authorList>
    </citation>
    <scope>NUCLEOTIDE SEQUENCE</scope>
</reference>
<organism evidence="1">
    <name type="scientific">marine sediment metagenome</name>
    <dbReference type="NCBI Taxonomy" id="412755"/>
    <lineage>
        <taxon>unclassified sequences</taxon>
        <taxon>metagenomes</taxon>
        <taxon>ecological metagenomes</taxon>
    </lineage>
</organism>
<name>A0A0F9L1Z8_9ZZZZ</name>
<evidence type="ECO:0000313" key="1">
    <source>
        <dbReference type="EMBL" id="KKM21735.1"/>
    </source>
</evidence>
<dbReference type="AlphaFoldDB" id="A0A0F9L1Z8"/>
<proteinExistence type="predicted"/>
<comment type="caution">
    <text evidence="1">The sequence shown here is derived from an EMBL/GenBank/DDBJ whole genome shotgun (WGS) entry which is preliminary data.</text>
</comment>
<protein>
    <submittedName>
        <fullName evidence="1">Uncharacterized protein</fullName>
    </submittedName>
</protein>
<dbReference type="EMBL" id="LAZR01013491">
    <property type="protein sequence ID" value="KKM21735.1"/>
    <property type="molecule type" value="Genomic_DNA"/>
</dbReference>
<sequence length="33" mass="4008">MMRKRRNRLKQYVNNYLDGINPTLETIIEPKSD</sequence>